<name>A0A510PJZ9_MICAE</name>
<dbReference type="InterPro" id="IPR010982">
    <property type="entry name" value="Lambda_DNA-bd_dom_sf"/>
</dbReference>
<gene>
    <name evidence="1" type="ORF">MAE30S32_28190</name>
</gene>
<reference evidence="1 2" key="1">
    <citation type="journal article" date="2019" name="Appl. Environ. Microbiol.">
        <title>Co-occurrence of broad and narrow host-range viruses infecting the toxic bloom-forming cyanobacterium Microcystis aeruginosa.</title>
        <authorList>
            <person name="Morimoto D."/>
            <person name="Tominaga K."/>
            <person name="Nishimura Y."/>
            <person name="Yoshida N."/>
            <person name="Kimura S."/>
            <person name="Sako Y."/>
            <person name="Yoshida T."/>
        </authorList>
    </citation>
    <scope>NUCLEOTIDE SEQUENCE [LARGE SCALE GENOMIC DNA]</scope>
    <source>
        <strain evidence="1 2">11-30S32</strain>
    </source>
</reference>
<protein>
    <submittedName>
        <fullName evidence="1">Uncharacterized protein</fullName>
    </submittedName>
</protein>
<dbReference type="GO" id="GO:0003677">
    <property type="term" value="F:DNA binding"/>
    <property type="evidence" value="ECO:0007669"/>
    <property type="project" value="InterPro"/>
</dbReference>
<proteinExistence type="predicted"/>
<dbReference type="AlphaFoldDB" id="A0A510PJZ9"/>
<dbReference type="SUPFAM" id="SSF47413">
    <property type="entry name" value="lambda repressor-like DNA-binding domains"/>
    <property type="match status" value="1"/>
</dbReference>
<dbReference type="EMBL" id="BHVU01000174">
    <property type="protein sequence ID" value="GCA94167.1"/>
    <property type="molecule type" value="Genomic_DNA"/>
</dbReference>
<dbReference type="Proteomes" id="UP000321223">
    <property type="component" value="Unassembled WGS sequence"/>
</dbReference>
<dbReference type="RefSeq" id="WP_254064791.1">
    <property type="nucleotide sequence ID" value="NZ_BHVU01000174.1"/>
</dbReference>
<evidence type="ECO:0000313" key="1">
    <source>
        <dbReference type="EMBL" id="GCA94167.1"/>
    </source>
</evidence>
<accession>A0A510PJZ9</accession>
<sequence>MVVCVDNVGGEIELDPFIRAFVKILKARGIQGKEVAEWTGRTPGNISRIRNGEDSPRLRDFMLILMAIEKRCPGFFDDFCRQLSGQSRRLTISPEEFVNSLDSSEFAALMIAAGRRLAKGAASYEC</sequence>
<comment type="caution">
    <text evidence="1">The sequence shown here is derived from an EMBL/GenBank/DDBJ whole genome shotgun (WGS) entry which is preliminary data.</text>
</comment>
<organism evidence="1 2">
    <name type="scientific">Microcystis aeruginosa 11-30S32</name>
    <dbReference type="NCBI Taxonomy" id="2358142"/>
    <lineage>
        <taxon>Bacteria</taxon>
        <taxon>Bacillati</taxon>
        <taxon>Cyanobacteriota</taxon>
        <taxon>Cyanophyceae</taxon>
        <taxon>Oscillatoriophycideae</taxon>
        <taxon>Chroococcales</taxon>
        <taxon>Microcystaceae</taxon>
        <taxon>Microcystis</taxon>
    </lineage>
</organism>
<evidence type="ECO:0000313" key="2">
    <source>
        <dbReference type="Proteomes" id="UP000321223"/>
    </source>
</evidence>